<dbReference type="InterPro" id="IPR024079">
    <property type="entry name" value="MetalloPept_cat_dom_sf"/>
</dbReference>
<dbReference type="SUPFAM" id="SSF47090">
    <property type="entry name" value="PGBD-like"/>
    <property type="match status" value="1"/>
</dbReference>
<dbReference type="GO" id="GO:0030198">
    <property type="term" value="P:extracellular matrix organization"/>
    <property type="evidence" value="ECO:0007669"/>
    <property type="project" value="TreeGrafter"/>
</dbReference>
<evidence type="ECO:0000256" key="1">
    <source>
        <dbReference type="ARBA" id="ARBA00004498"/>
    </source>
</evidence>
<evidence type="ECO:0000256" key="2">
    <source>
        <dbReference type="ARBA" id="ARBA00010370"/>
    </source>
</evidence>
<evidence type="ECO:0000256" key="12">
    <source>
        <dbReference type="ARBA" id="ARBA00023145"/>
    </source>
</evidence>
<evidence type="ECO:0000256" key="8">
    <source>
        <dbReference type="ARBA" id="ARBA00022801"/>
    </source>
</evidence>
<comment type="cofactor">
    <cofactor evidence="14">
        <name>Zn(2+)</name>
        <dbReference type="ChEBI" id="CHEBI:29105"/>
    </cofactor>
    <text evidence="14">Binds 2 Zn(2+) ions per subunit.</text>
</comment>
<gene>
    <name evidence="17" type="ORF">DR999_PMT21711</name>
</gene>
<evidence type="ECO:0000256" key="15">
    <source>
        <dbReference type="PIRSR" id="PIRSR621190-5"/>
    </source>
</evidence>
<comment type="subcellular location">
    <subcellularLocation>
        <location evidence="1">Secreted</location>
        <location evidence="1">Extracellular space</location>
        <location evidence="1">Extracellular matrix</location>
    </subcellularLocation>
</comment>
<keyword evidence="3" id="KW-0964">Secreted</keyword>
<dbReference type="GO" id="GO:0048771">
    <property type="term" value="P:tissue remodeling"/>
    <property type="evidence" value="ECO:0007669"/>
    <property type="project" value="TreeGrafter"/>
</dbReference>
<evidence type="ECO:0000256" key="14">
    <source>
        <dbReference type="PIRSR" id="PIRSR621190-2"/>
    </source>
</evidence>
<keyword evidence="7" id="KW-0732">Signal</keyword>
<feature type="binding site" evidence="14">
    <location>
        <position position="173"/>
    </location>
    <ligand>
        <name>Zn(2+)</name>
        <dbReference type="ChEBI" id="CHEBI:29105"/>
        <label>1</label>
    </ligand>
</feature>
<feature type="binding site" evidence="14">
    <location>
        <position position="206"/>
    </location>
    <ligand>
        <name>Ca(2+)</name>
        <dbReference type="ChEBI" id="CHEBI:29108"/>
        <label>1</label>
    </ligand>
</feature>
<dbReference type="GO" id="GO:0030574">
    <property type="term" value="P:collagen catabolic process"/>
    <property type="evidence" value="ECO:0007669"/>
    <property type="project" value="TreeGrafter"/>
</dbReference>
<proteinExistence type="inferred from homology"/>
<dbReference type="SMART" id="SM00235">
    <property type="entry name" value="ZnMc"/>
    <property type="match status" value="1"/>
</dbReference>
<dbReference type="InterPro" id="IPR036365">
    <property type="entry name" value="PGBD-like_sf"/>
</dbReference>
<dbReference type="GO" id="GO:0005615">
    <property type="term" value="C:extracellular space"/>
    <property type="evidence" value="ECO:0007669"/>
    <property type="project" value="TreeGrafter"/>
</dbReference>
<keyword evidence="10 14" id="KW-0106">Calcium</keyword>
<feature type="binding site" evidence="14">
    <location>
        <position position="206"/>
    </location>
    <ligand>
        <name>Ca(2+)</name>
        <dbReference type="ChEBI" id="CHEBI:29108"/>
        <label>3</label>
    </ligand>
</feature>
<dbReference type="InterPro" id="IPR021158">
    <property type="entry name" value="Pept_M10A_Zn_BS"/>
</dbReference>
<dbReference type="GO" id="GO:0031012">
    <property type="term" value="C:extracellular matrix"/>
    <property type="evidence" value="ECO:0007669"/>
    <property type="project" value="InterPro"/>
</dbReference>
<dbReference type="GO" id="GO:0008270">
    <property type="term" value="F:zinc ion binding"/>
    <property type="evidence" value="ECO:0007669"/>
    <property type="project" value="InterPro"/>
</dbReference>
<dbReference type="Proteomes" id="UP000297703">
    <property type="component" value="Unassembled WGS sequence"/>
</dbReference>
<dbReference type="GO" id="GO:0006508">
    <property type="term" value="P:proteolysis"/>
    <property type="evidence" value="ECO:0007669"/>
    <property type="project" value="UniProtKB-KW"/>
</dbReference>
<evidence type="ECO:0000313" key="17">
    <source>
        <dbReference type="EMBL" id="TFJ96498.1"/>
    </source>
</evidence>
<evidence type="ECO:0000256" key="13">
    <source>
        <dbReference type="PIRSR" id="PIRSR621190-1"/>
    </source>
</evidence>
<keyword evidence="12" id="KW-0865">Zymogen</keyword>
<keyword evidence="8" id="KW-0378">Hydrolase</keyword>
<dbReference type="EMBL" id="QXTE01000660">
    <property type="protein sequence ID" value="TFJ96498.1"/>
    <property type="molecule type" value="Genomic_DNA"/>
</dbReference>
<evidence type="ECO:0000256" key="3">
    <source>
        <dbReference type="ARBA" id="ARBA00022525"/>
    </source>
</evidence>
<keyword evidence="18" id="KW-1185">Reference proteome</keyword>
<feature type="binding site" evidence="14">
    <location>
        <position position="197"/>
    </location>
    <ligand>
        <name>Ca(2+)</name>
        <dbReference type="ChEBI" id="CHEBI:29108"/>
        <label>2</label>
    </ligand>
</feature>
<dbReference type="InterPro" id="IPR001818">
    <property type="entry name" value="Pept_M10_metallopeptidase"/>
</dbReference>
<dbReference type="PRINTS" id="PR00138">
    <property type="entry name" value="MATRIXIN"/>
</dbReference>
<evidence type="ECO:0000256" key="10">
    <source>
        <dbReference type="ARBA" id="ARBA00022837"/>
    </source>
</evidence>
<feature type="binding site" evidence="14">
    <location>
        <position position="175"/>
    </location>
    <ligand>
        <name>Zn(2+)</name>
        <dbReference type="ChEBI" id="CHEBI:29105"/>
        <label>1</label>
    </ligand>
</feature>
<dbReference type="InterPro" id="IPR033739">
    <property type="entry name" value="M10A_MMP"/>
</dbReference>
<feature type="binding site" evidence="14">
    <location>
        <position position="199"/>
    </location>
    <ligand>
        <name>Ca(2+)</name>
        <dbReference type="ChEBI" id="CHEBI:29108"/>
        <label>2</label>
    </ligand>
</feature>
<dbReference type="SUPFAM" id="SSF55486">
    <property type="entry name" value="Metalloproteases ('zincins'), catalytic domain"/>
    <property type="match status" value="1"/>
</dbReference>
<comment type="similarity">
    <text evidence="2">Belongs to the peptidase M10A family.</text>
</comment>
<dbReference type="InterPro" id="IPR002477">
    <property type="entry name" value="Peptidoglycan-bd-like"/>
</dbReference>
<evidence type="ECO:0000256" key="7">
    <source>
        <dbReference type="ARBA" id="ARBA00022729"/>
    </source>
</evidence>
<dbReference type="PANTHER" id="PTHR10201:SF29">
    <property type="entry name" value="72 KDA TYPE IV COLLAGENASE"/>
    <property type="match status" value="1"/>
</dbReference>
<feature type="binding site" evidence="14">
    <location>
        <position position="223"/>
    </location>
    <ligand>
        <name>Zn(2+)</name>
        <dbReference type="ChEBI" id="CHEBI:29105"/>
        <label>2</label>
        <note>catalytic</note>
    </ligand>
</feature>
<evidence type="ECO:0000256" key="11">
    <source>
        <dbReference type="ARBA" id="ARBA00023049"/>
    </source>
</evidence>
<evidence type="ECO:0000256" key="6">
    <source>
        <dbReference type="ARBA" id="ARBA00022723"/>
    </source>
</evidence>
<feature type="binding site" evidence="14">
    <location>
        <position position="227"/>
    </location>
    <ligand>
        <name>Zn(2+)</name>
        <dbReference type="ChEBI" id="CHEBI:29105"/>
        <label>2</label>
        <note>catalytic</note>
    </ligand>
</feature>
<feature type="binding site" evidence="14">
    <location>
        <position position="181"/>
    </location>
    <ligand>
        <name>Ca(2+)</name>
        <dbReference type="ChEBI" id="CHEBI:29108"/>
        <label>3</label>
    </ligand>
</feature>
<feature type="binding site" evidence="14">
    <location>
        <position position="188"/>
    </location>
    <ligand>
        <name>Zn(2+)</name>
        <dbReference type="ChEBI" id="CHEBI:29105"/>
        <label>1</label>
    </ligand>
</feature>
<dbReference type="GO" id="GO:0001666">
    <property type="term" value="P:response to hypoxia"/>
    <property type="evidence" value="ECO:0007669"/>
    <property type="project" value="TreeGrafter"/>
</dbReference>
<reference evidence="17 18" key="2">
    <citation type="submission" date="2019-04" db="EMBL/GenBank/DDBJ databases">
        <title>The genome sequence of big-headed turtle.</title>
        <authorList>
            <person name="Gong S."/>
        </authorList>
    </citation>
    <scope>NUCLEOTIDE SEQUENCE [LARGE SCALE GENOMIC DNA]</scope>
    <source>
        <strain evidence="17">DO16091913</strain>
        <tissue evidence="17">Muscle</tissue>
    </source>
</reference>
<keyword evidence="11" id="KW-0482">Metalloprotease</keyword>
<dbReference type="STRING" id="55544.A0A4D9DHW9"/>
<feature type="binding site" evidence="14">
    <location>
        <position position="180"/>
    </location>
    <ligand>
        <name>Ca(2+)</name>
        <dbReference type="ChEBI" id="CHEBI:29108"/>
        <label>3</label>
    </ligand>
</feature>
<sequence length="274" mass="31116">MNLYTRSFDNTMRYILLCAALFLPGSLALPFLLKPEPSSSGDLKRIQNYLDRFFPSINKAGGHTLEEKIKEMQKFFHLTVTGTFNSETEEMMDQPRCGIPDVLDYSTFPGNPRWRKNLLTYRILNYTPDLPRFMVEEAIEKAFKVWSDVTPLKFQKVARREADILIRFAHGAHGDSFPFDGRGGILAHAFAPGSGLGGDAHFDEGEKWSQDHIGTNLFLVAAHEFGHSLGLGHSNVQGALMYPIYRYWDPDTFSLPADDRQGIQKLYGRKSENF</sequence>
<protein>
    <submittedName>
        <fullName evidence="17">Matrilysin</fullName>
    </submittedName>
</protein>
<feature type="binding site" evidence="14">
    <location>
        <position position="203"/>
    </location>
    <ligand>
        <name>Ca(2+)</name>
        <dbReference type="ChEBI" id="CHEBI:29108"/>
        <label>3</label>
    </ligand>
</feature>
<dbReference type="CDD" id="cd04278">
    <property type="entry name" value="ZnMc_MMP"/>
    <property type="match status" value="1"/>
</dbReference>
<dbReference type="OrthoDB" id="406838at2759"/>
<dbReference type="PANTHER" id="PTHR10201">
    <property type="entry name" value="MATRIX METALLOPROTEINASE"/>
    <property type="match status" value="1"/>
</dbReference>
<keyword evidence="6 14" id="KW-0479">Metal-binding</keyword>
<keyword evidence="4" id="KW-0272">Extracellular matrix</keyword>
<accession>A0A4D9DHW9</accession>
<dbReference type="Pfam" id="PF00413">
    <property type="entry name" value="Peptidase_M10"/>
    <property type="match status" value="1"/>
</dbReference>
<feature type="binding site" evidence="14">
    <location>
        <position position="233"/>
    </location>
    <ligand>
        <name>Zn(2+)</name>
        <dbReference type="ChEBI" id="CHEBI:29105"/>
        <label>2</label>
        <note>catalytic</note>
    </ligand>
</feature>
<dbReference type="AlphaFoldDB" id="A0A4D9DHW9"/>
<dbReference type="InterPro" id="IPR006026">
    <property type="entry name" value="Peptidase_Metallo"/>
</dbReference>
<dbReference type="InterPro" id="IPR021190">
    <property type="entry name" value="Pept_M10A"/>
</dbReference>
<comment type="caution">
    <text evidence="17">The sequence shown here is derived from an EMBL/GenBank/DDBJ whole genome shotgun (WGS) entry which is preliminary data.</text>
</comment>
<feature type="short sequence motif" description="Cysteine switch" evidence="15">
    <location>
        <begin position="95"/>
        <end position="102"/>
    </location>
</feature>
<evidence type="ECO:0000256" key="5">
    <source>
        <dbReference type="ARBA" id="ARBA00022670"/>
    </source>
</evidence>
<keyword evidence="9 14" id="KW-0862">Zinc</keyword>
<dbReference type="PROSITE" id="PS00546">
    <property type="entry name" value="CYSTEINE_SWITCH"/>
    <property type="match status" value="1"/>
</dbReference>
<evidence type="ECO:0000256" key="9">
    <source>
        <dbReference type="ARBA" id="ARBA00022833"/>
    </source>
</evidence>
<keyword evidence="5" id="KW-0645">Protease</keyword>
<reference evidence="17 18" key="1">
    <citation type="submission" date="2019-04" db="EMBL/GenBank/DDBJ databases">
        <title>Draft genome of the big-headed turtle Platysternon megacephalum.</title>
        <authorList>
            <person name="Gong S."/>
        </authorList>
    </citation>
    <scope>NUCLEOTIDE SEQUENCE [LARGE SCALE GENOMIC DNA]</scope>
    <source>
        <strain evidence="17">DO16091913</strain>
        <tissue evidence="17">Muscle</tissue>
    </source>
</reference>
<feature type="binding site" evidence="14">
    <location>
        <position position="163"/>
    </location>
    <ligand>
        <name>Ca(2+)</name>
        <dbReference type="ChEBI" id="CHEBI:29108"/>
        <label>2</label>
    </ligand>
</feature>
<feature type="binding site" evidence="14">
    <location>
        <position position="241"/>
    </location>
    <ligand>
        <name>Zn(2+)</name>
        <dbReference type="ChEBI" id="CHEBI:29105"/>
        <label>2</label>
        <note>catalytic</note>
    </ligand>
</feature>
<dbReference type="FunFam" id="3.40.390.10:FF:000007">
    <property type="entry name" value="Collagenase 3"/>
    <property type="match status" value="1"/>
</dbReference>
<evidence type="ECO:0000259" key="16">
    <source>
        <dbReference type="SMART" id="SM00235"/>
    </source>
</evidence>
<feature type="active site" evidence="13">
    <location>
        <position position="224"/>
    </location>
</feature>
<organism evidence="17 18">
    <name type="scientific">Platysternon megacephalum</name>
    <name type="common">big-headed turtle</name>
    <dbReference type="NCBI Taxonomy" id="55544"/>
    <lineage>
        <taxon>Eukaryota</taxon>
        <taxon>Metazoa</taxon>
        <taxon>Chordata</taxon>
        <taxon>Craniata</taxon>
        <taxon>Vertebrata</taxon>
        <taxon>Euteleostomi</taxon>
        <taxon>Archelosauria</taxon>
        <taxon>Testudinata</taxon>
        <taxon>Testudines</taxon>
        <taxon>Cryptodira</taxon>
        <taxon>Durocryptodira</taxon>
        <taxon>Testudinoidea</taxon>
        <taxon>Platysternidae</taxon>
        <taxon>Platysternon</taxon>
    </lineage>
</organism>
<feature type="domain" description="Peptidase metallopeptidase" evidence="16">
    <location>
        <begin position="110"/>
        <end position="269"/>
    </location>
</feature>
<evidence type="ECO:0000313" key="18">
    <source>
        <dbReference type="Proteomes" id="UP000297703"/>
    </source>
</evidence>
<dbReference type="GO" id="GO:0004222">
    <property type="term" value="F:metalloendopeptidase activity"/>
    <property type="evidence" value="ECO:0007669"/>
    <property type="project" value="InterPro"/>
</dbReference>
<feature type="binding site" description="in inhibited form" evidence="14">
    <location>
        <position position="97"/>
    </location>
    <ligand>
        <name>Zn(2+)</name>
        <dbReference type="ChEBI" id="CHEBI:29105"/>
        <label>2</label>
        <note>catalytic</note>
    </ligand>
</feature>
<evidence type="ECO:0000256" key="4">
    <source>
        <dbReference type="ARBA" id="ARBA00022530"/>
    </source>
</evidence>
<feature type="binding site" evidence="14">
    <location>
        <position position="201"/>
    </location>
    <ligand>
        <name>Zn(2+)</name>
        <dbReference type="ChEBI" id="CHEBI:29105"/>
        <label>1</label>
    </ligand>
</feature>
<feature type="binding site" evidence="14">
    <location>
        <position position="129"/>
    </location>
    <ligand>
        <name>Ca(2+)</name>
        <dbReference type="ChEBI" id="CHEBI:29108"/>
        <label>1</label>
    </ligand>
</feature>
<dbReference type="Gene3D" id="3.40.390.10">
    <property type="entry name" value="Collagenase (Catalytic Domain)"/>
    <property type="match status" value="1"/>
</dbReference>
<dbReference type="Pfam" id="PF01471">
    <property type="entry name" value="PG_binding_1"/>
    <property type="match status" value="1"/>
</dbReference>
<comment type="cofactor">
    <cofactor evidence="14">
        <name>Ca(2+)</name>
        <dbReference type="ChEBI" id="CHEBI:29108"/>
    </cofactor>
    <text evidence="14">Can bind about 5 Ca(2+) ions per subunit.</text>
</comment>
<name>A0A4D9DHW9_9SAUR</name>